<evidence type="ECO:0000313" key="5">
    <source>
        <dbReference type="Proteomes" id="UP000325313"/>
    </source>
</evidence>
<feature type="compositionally biased region" description="Polar residues" evidence="1">
    <location>
        <begin position="1"/>
        <end position="25"/>
    </location>
</feature>
<keyword evidence="4" id="KW-1185">Reference proteome</keyword>
<evidence type="ECO:0000256" key="1">
    <source>
        <dbReference type="SAM" id="MobiDB-lite"/>
    </source>
</evidence>
<protein>
    <submittedName>
        <fullName evidence="3">Uncharacterized protein</fullName>
    </submittedName>
</protein>
<gene>
    <name evidence="3" type="ORF">PGT21_011844</name>
    <name evidence="2" type="ORF">PGTUg99_010028</name>
</gene>
<name>A0A5B0PXR0_PUCGR</name>
<comment type="caution">
    <text evidence="3">The sequence shown here is derived from an EMBL/GenBank/DDBJ whole genome shotgun (WGS) entry which is preliminary data.</text>
</comment>
<dbReference type="Proteomes" id="UP000324748">
    <property type="component" value="Unassembled WGS sequence"/>
</dbReference>
<proteinExistence type="predicted"/>
<reference evidence="4 5" key="1">
    <citation type="submission" date="2019-05" db="EMBL/GenBank/DDBJ databases">
        <title>Emergence of the Ug99 lineage of the wheat stem rust pathogen through somatic hybridization.</title>
        <authorList>
            <person name="Li F."/>
            <person name="Upadhyaya N.M."/>
            <person name="Sperschneider J."/>
            <person name="Matny O."/>
            <person name="Nguyen-Phuc H."/>
            <person name="Mago R."/>
            <person name="Raley C."/>
            <person name="Miller M.E."/>
            <person name="Silverstein K.A.T."/>
            <person name="Henningsen E."/>
            <person name="Hirsch C.D."/>
            <person name="Visser B."/>
            <person name="Pretorius Z.A."/>
            <person name="Steffenson B.J."/>
            <person name="Schwessinger B."/>
            <person name="Dodds P.N."/>
            <person name="Figueroa M."/>
        </authorList>
    </citation>
    <scope>NUCLEOTIDE SEQUENCE [LARGE SCALE GENOMIC DNA]</scope>
    <source>
        <strain evidence="3">21-0</strain>
        <strain evidence="2 5">Ug99</strain>
    </source>
</reference>
<evidence type="ECO:0000313" key="2">
    <source>
        <dbReference type="EMBL" id="KAA1097194.1"/>
    </source>
</evidence>
<dbReference type="Proteomes" id="UP000325313">
    <property type="component" value="Unassembled WGS sequence"/>
</dbReference>
<dbReference type="EMBL" id="VDEP01000350">
    <property type="protein sequence ID" value="KAA1097194.1"/>
    <property type="molecule type" value="Genomic_DNA"/>
</dbReference>
<accession>A0A5B0PXR0</accession>
<evidence type="ECO:0000313" key="3">
    <source>
        <dbReference type="EMBL" id="KAA1105559.1"/>
    </source>
</evidence>
<evidence type="ECO:0000313" key="4">
    <source>
        <dbReference type="Proteomes" id="UP000324748"/>
    </source>
</evidence>
<dbReference type="AlphaFoldDB" id="A0A5B0PXR0"/>
<organism evidence="3 4">
    <name type="scientific">Puccinia graminis f. sp. tritici</name>
    <dbReference type="NCBI Taxonomy" id="56615"/>
    <lineage>
        <taxon>Eukaryota</taxon>
        <taxon>Fungi</taxon>
        <taxon>Dikarya</taxon>
        <taxon>Basidiomycota</taxon>
        <taxon>Pucciniomycotina</taxon>
        <taxon>Pucciniomycetes</taxon>
        <taxon>Pucciniales</taxon>
        <taxon>Pucciniaceae</taxon>
        <taxon>Puccinia</taxon>
    </lineage>
</organism>
<feature type="region of interest" description="Disordered" evidence="1">
    <location>
        <begin position="1"/>
        <end position="30"/>
    </location>
</feature>
<dbReference type="OrthoDB" id="4094614at2759"/>
<sequence length="117" mass="12991">MVSEQQYSDNSPTNYYTRVSLQTPGAPTDALADDARLQSSTFPALDSWSSGSGSQELYNMPYPCHQTLYLPVNQANSDLFQLDNQNIPSDIDTHHQDLTFLNSNSFKNLSTLEPSPS</sequence>
<dbReference type="EMBL" id="VSWC01000040">
    <property type="protein sequence ID" value="KAA1105559.1"/>
    <property type="molecule type" value="Genomic_DNA"/>
</dbReference>